<evidence type="ECO:0000313" key="3">
    <source>
        <dbReference type="Proteomes" id="UP000005240"/>
    </source>
</evidence>
<dbReference type="OrthoDB" id="2506420at2759"/>
<evidence type="ECO:0000313" key="1">
    <source>
        <dbReference type="EMBL" id="OAV96388.1"/>
    </source>
</evidence>
<accession>A0A180GVK9</accession>
<reference evidence="2 3" key="3">
    <citation type="journal article" date="2017" name="G3 (Bethesda)">
        <title>Comparative analysis highlights variable genome content of wheat rusts and divergence of the mating loci.</title>
        <authorList>
            <person name="Cuomo C.A."/>
            <person name="Bakkeren G."/>
            <person name="Khalil H.B."/>
            <person name="Panwar V."/>
            <person name="Joly D."/>
            <person name="Linning R."/>
            <person name="Sakthikumar S."/>
            <person name="Song X."/>
            <person name="Adiconis X."/>
            <person name="Fan L."/>
            <person name="Goldberg J.M."/>
            <person name="Levin J.Z."/>
            <person name="Young S."/>
            <person name="Zeng Q."/>
            <person name="Anikster Y."/>
            <person name="Bruce M."/>
            <person name="Wang M."/>
            <person name="Yin C."/>
            <person name="McCallum B."/>
            <person name="Szabo L.J."/>
            <person name="Hulbert S."/>
            <person name="Chen X."/>
            <person name="Fellers J.P."/>
        </authorList>
    </citation>
    <scope>NUCLEOTIDE SEQUENCE</scope>
    <source>
        <strain evidence="3">Isolate 1-1 / race 1 (BBBD)</strain>
        <strain evidence="2">isolate 1-1 / race 1 (BBBD)</strain>
    </source>
</reference>
<dbReference type="AlphaFoldDB" id="A0A180GVK9"/>
<reference evidence="2" key="4">
    <citation type="submission" date="2025-05" db="UniProtKB">
        <authorList>
            <consortium name="EnsemblFungi"/>
        </authorList>
    </citation>
    <scope>IDENTIFICATION</scope>
    <source>
        <strain evidence="2">isolate 1-1 / race 1 (BBBD)</strain>
    </source>
</reference>
<sequence length="382" mass="41818">MSQFGIDLFARANPPLQMGYLSDAERACTRVAGLDGTEATNSTVSSFLSSLVATEAGKIVEGANELINKAVPKGTLSWQVEINNPVAVAKEAQIAVDIRTHVLTERAAQIAAGSASALVTSVPGSNPKASNFNALDVVMKHIYAKHPPNVKYIPNEFNIIQDSNDKNKKANKRGKNIKGGFNHPKKFFFEGSTAKGQENGLTYKCRWCPKSVRTPLSTSSNLKTHCDGLKNASRTRKGCPGRAKAIADGAKLPPSAEESVAQTKKEKESGTLTAYIQKGRFDIKTLNKIVLFWMIRQSLPWTCIDDFFLGVAFDYSNATAELYSRTWAAVSAWKLYLNLQSKMLKDIKDSGSKISLVADVWTTKGNHKAFMGISVCYINRDW</sequence>
<reference evidence="1" key="1">
    <citation type="submission" date="2009-11" db="EMBL/GenBank/DDBJ databases">
        <authorList>
            <consortium name="The Broad Institute Genome Sequencing Platform"/>
            <person name="Ward D."/>
            <person name="Feldgarden M."/>
            <person name="Earl A."/>
            <person name="Young S.K."/>
            <person name="Zeng Q."/>
            <person name="Koehrsen M."/>
            <person name="Alvarado L."/>
            <person name="Berlin A."/>
            <person name="Bochicchio J."/>
            <person name="Borenstein D."/>
            <person name="Chapman S.B."/>
            <person name="Chen Z."/>
            <person name="Engels R."/>
            <person name="Freedman E."/>
            <person name="Gellesch M."/>
            <person name="Goldberg J."/>
            <person name="Griggs A."/>
            <person name="Gujja S."/>
            <person name="Heilman E."/>
            <person name="Heiman D."/>
            <person name="Hepburn T."/>
            <person name="Howarth C."/>
            <person name="Jen D."/>
            <person name="Larson L."/>
            <person name="Lewis B."/>
            <person name="Mehta T."/>
            <person name="Park D."/>
            <person name="Pearson M."/>
            <person name="Roberts A."/>
            <person name="Saif S."/>
            <person name="Shea T."/>
            <person name="Shenoy N."/>
            <person name="Sisk P."/>
            <person name="Stolte C."/>
            <person name="Sykes S."/>
            <person name="Thomson T."/>
            <person name="Walk T."/>
            <person name="White J."/>
            <person name="Yandava C."/>
            <person name="Izard J."/>
            <person name="Baranova O.V."/>
            <person name="Blanton J.M."/>
            <person name="Tanner A.C."/>
            <person name="Dewhirst F.E."/>
            <person name="Haas B."/>
            <person name="Nusbaum C."/>
            <person name="Birren B."/>
        </authorList>
    </citation>
    <scope>NUCLEOTIDE SEQUENCE [LARGE SCALE GENOMIC DNA]</scope>
    <source>
        <strain evidence="1">1-1 BBBD Race 1</strain>
    </source>
</reference>
<name>A0A180GVK9_PUCT1</name>
<dbReference type="PANTHER" id="PTHR47501:SF5">
    <property type="entry name" value="HAT C-TERMINAL DIMERISATION DOMAIN-CONTAINING PROTEIN"/>
    <property type="match status" value="1"/>
</dbReference>
<organism evidence="1">
    <name type="scientific">Puccinia triticina (isolate 1-1 / race 1 (BBBD))</name>
    <name type="common">Brown leaf rust fungus</name>
    <dbReference type="NCBI Taxonomy" id="630390"/>
    <lineage>
        <taxon>Eukaryota</taxon>
        <taxon>Fungi</taxon>
        <taxon>Dikarya</taxon>
        <taxon>Basidiomycota</taxon>
        <taxon>Pucciniomycotina</taxon>
        <taxon>Pucciniomycetes</taxon>
        <taxon>Pucciniales</taxon>
        <taxon>Pucciniaceae</taxon>
        <taxon>Puccinia</taxon>
    </lineage>
</organism>
<evidence type="ECO:0008006" key="4">
    <source>
        <dbReference type="Google" id="ProtNLM"/>
    </source>
</evidence>
<gene>
    <name evidence="1" type="ORF">PTTG_04041</name>
</gene>
<keyword evidence="3" id="KW-1185">Reference proteome</keyword>
<proteinExistence type="predicted"/>
<evidence type="ECO:0000313" key="2">
    <source>
        <dbReference type="EnsemblFungi" id="PTTG_04041-t43_1-p1"/>
    </source>
</evidence>
<dbReference type="EnsemblFungi" id="PTTG_04041-t43_1">
    <property type="protein sequence ID" value="PTTG_04041-t43_1-p1"/>
    <property type="gene ID" value="PTTG_04041"/>
</dbReference>
<feature type="non-terminal residue" evidence="1">
    <location>
        <position position="382"/>
    </location>
</feature>
<dbReference type="Proteomes" id="UP000005240">
    <property type="component" value="Unassembled WGS sequence"/>
</dbReference>
<protein>
    <recommendedName>
        <fullName evidence="4">BED-type domain-containing protein</fullName>
    </recommendedName>
</protein>
<dbReference type="EMBL" id="ADAS02000020">
    <property type="protein sequence ID" value="OAV96388.1"/>
    <property type="molecule type" value="Genomic_DNA"/>
</dbReference>
<dbReference type="PANTHER" id="PTHR47501">
    <property type="entry name" value="TRANSPOSASE-RELATED"/>
    <property type="match status" value="1"/>
</dbReference>
<dbReference type="VEuPathDB" id="FungiDB:PTTG_04041"/>
<reference evidence="1" key="2">
    <citation type="submission" date="2016-05" db="EMBL/GenBank/DDBJ databases">
        <title>Comparative analysis highlights variable genome content of wheat rusts and divergence of the mating loci.</title>
        <authorList>
            <person name="Cuomo C.A."/>
            <person name="Bakkeren G."/>
            <person name="Szabo L."/>
            <person name="Khalil H."/>
            <person name="Joly D."/>
            <person name="Goldberg J."/>
            <person name="Young S."/>
            <person name="Zeng Q."/>
            <person name="Fellers J."/>
        </authorList>
    </citation>
    <scope>NUCLEOTIDE SEQUENCE [LARGE SCALE GENOMIC DNA]</scope>
    <source>
        <strain evidence="1">1-1 BBBD Race 1</strain>
    </source>
</reference>